<name>A0ABU6YXE7_9FABA</name>
<reference evidence="2 3" key="1">
    <citation type="journal article" date="2023" name="Plants (Basel)">
        <title>Bridging the Gap: Combining Genomics and Transcriptomics Approaches to Understand Stylosanthes scabra, an Orphan Legume from the Brazilian Caatinga.</title>
        <authorList>
            <person name="Ferreira-Neto J.R.C."/>
            <person name="da Silva M.D."/>
            <person name="Binneck E."/>
            <person name="de Melo N.F."/>
            <person name="da Silva R.H."/>
            <person name="de Melo A.L.T.M."/>
            <person name="Pandolfi V."/>
            <person name="Bustamante F.O."/>
            <person name="Brasileiro-Vidal A.C."/>
            <person name="Benko-Iseppon A.M."/>
        </authorList>
    </citation>
    <scope>NUCLEOTIDE SEQUENCE [LARGE SCALE GENOMIC DNA]</scope>
    <source>
        <tissue evidence="2">Leaves</tissue>
    </source>
</reference>
<proteinExistence type="predicted"/>
<feature type="compositionally biased region" description="Basic and acidic residues" evidence="1">
    <location>
        <begin position="24"/>
        <end position="35"/>
    </location>
</feature>
<feature type="compositionally biased region" description="Polar residues" evidence="1">
    <location>
        <begin position="1"/>
        <end position="10"/>
    </location>
</feature>
<feature type="region of interest" description="Disordered" evidence="1">
    <location>
        <begin position="1"/>
        <end position="48"/>
    </location>
</feature>
<evidence type="ECO:0000256" key="1">
    <source>
        <dbReference type="SAM" id="MobiDB-lite"/>
    </source>
</evidence>
<dbReference type="EMBL" id="JASCZI010245540">
    <property type="protein sequence ID" value="MED6214666.1"/>
    <property type="molecule type" value="Genomic_DNA"/>
</dbReference>
<keyword evidence="3" id="KW-1185">Reference proteome</keyword>
<dbReference type="Proteomes" id="UP001341840">
    <property type="component" value="Unassembled WGS sequence"/>
</dbReference>
<evidence type="ECO:0000313" key="2">
    <source>
        <dbReference type="EMBL" id="MED6214666.1"/>
    </source>
</evidence>
<accession>A0ABU6YXE7</accession>
<protein>
    <submittedName>
        <fullName evidence="2">Uncharacterized protein</fullName>
    </submittedName>
</protein>
<feature type="compositionally biased region" description="Polar residues" evidence="1">
    <location>
        <begin position="78"/>
        <end position="87"/>
    </location>
</feature>
<comment type="caution">
    <text evidence="2">The sequence shown here is derived from an EMBL/GenBank/DDBJ whole genome shotgun (WGS) entry which is preliminary data.</text>
</comment>
<gene>
    <name evidence="2" type="ORF">PIB30_105482</name>
</gene>
<evidence type="ECO:0000313" key="3">
    <source>
        <dbReference type="Proteomes" id="UP001341840"/>
    </source>
</evidence>
<feature type="compositionally biased region" description="Basic and acidic residues" evidence="1">
    <location>
        <begin position="60"/>
        <end position="77"/>
    </location>
</feature>
<feature type="region of interest" description="Disordered" evidence="1">
    <location>
        <begin position="108"/>
        <end position="133"/>
    </location>
</feature>
<feature type="region of interest" description="Disordered" evidence="1">
    <location>
        <begin position="60"/>
        <end position="87"/>
    </location>
</feature>
<organism evidence="2 3">
    <name type="scientific">Stylosanthes scabra</name>
    <dbReference type="NCBI Taxonomy" id="79078"/>
    <lineage>
        <taxon>Eukaryota</taxon>
        <taxon>Viridiplantae</taxon>
        <taxon>Streptophyta</taxon>
        <taxon>Embryophyta</taxon>
        <taxon>Tracheophyta</taxon>
        <taxon>Spermatophyta</taxon>
        <taxon>Magnoliopsida</taxon>
        <taxon>eudicotyledons</taxon>
        <taxon>Gunneridae</taxon>
        <taxon>Pentapetalae</taxon>
        <taxon>rosids</taxon>
        <taxon>fabids</taxon>
        <taxon>Fabales</taxon>
        <taxon>Fabaceae</taxon>
        <taxon>Papilionoideae</taxon>
        <taxon>50 kb inversion clade</taxon>
        <taxon>dalbergioids sensu lato</taxon>
        <taxon>Dalbergieae</taxon>
        <taxon>Pterocarpus clade</taxon>
        <taxon>Stylosanthes</taxon>
    </lineage>
</organism>
<feature type="compositionally biased region" description="Acidic residues" evidence="1">
    <location>
        <begin position="120"/>
        <end position="133"/>
    </location>
</feature>
<sequence length="157" mass="18146">MHSTRSSQKMKINPRHLTISLNKQEPHVQGEKESSIEDQQENLRKRPTMSMDTLLETHGIHLERDVEPSAENERPTQEKQQNLTESNCPTMIIEAFLKTHGIYVEGEEEHSGENANDAGNIDDDDDDDFSNDEEFISEYEDDVLHGDVNQSMHHDWF</sequence>